<dbReference type="GO" id="GO:0016020">
    <property type="term" value="C:membrane"/>
    <property type="evidence" value="ECO:0007669"/>
    <property type="project" value="InterPro"/>
</dbReference>
<keyword evidence="3" id="KW-1185">Reference proteome</keyword>
<dbReference type="AlphaFoldDB" id="A0A6M4MDI7"/>
<keyword evidence="1" id="KW-0812">Transmembrane</keyword>
<sequence length="140" mass="15508">MKKLQLLGDKFAIFLSSLCIVHCLLFPIILVFLPPLAGLIAVDHDAFHQLLLFFVIPVGLIALTMGYLHHRNIGVFMIGLTGLVFLGSLSFIDHEALGEPRETIWTVIASCTIAFGHIRNYQLRRQHACAPSDSQVPSKS</sequence>
<dbReference type="GO" id="GO:0015097">
    <property type="term" value="F:mercury ion transmembrane transporter activity"/>
    <property type="evidence" value="ECO:0007669"/>
    <property type="project" value="InterPro"/>
</dbReference>
<keyword evidence="1" id="KW-0472">Membrane</keyword>
<dbReference type="Proteomes" id="UP000219285">
    <property type="component" value="Chromosome"/>
</dbReference>
<dbReference type="EMBL" id="CP052766">
    <property type="protein sequence ID" value="QJR81087.1"/>
    <property type="molecule type" value="Genomic_DNA"/>
</dbReference>
<dbReference type="OrthoDB" id="34373at2"/>
<organism evidence="2 3">
    <name type="scientific">Alteromonas pelagimontana</name>
    <dbReference type="NCBI Taxonomy" id="1858656"/>
    <lineage>
        <taxon>Bacteria</taxon>
        <taxon>Pseudomonadati</taxon>
        <taxon>Pseudomonadota</taxon>
        <taxon>Gammaproteobacteria</taxon>
        <taxon>Alteromonadales</taxon>
        <taxon>Alteromonadaceae</taxon>
        <taxon>Alteromonas/Salinimonas group</taxon>
        <taxon>Alteromonas</taxon>
    </lineage>
</organism>
<proteinExistence type="predicted"/>
<evidence type="ECO:0000313" key="3">
    <source>
        <dbReference type="Proteomes" id="UP000219285"/>
    </source>
</evidence>
<name>A0A6M4MDI7_9ALTE</name>
<dbReference type="Pfam" id="PF03203">
    <property type="entry name" value="MerC"/>
    <property type="match status" value="1"/>
</dbReference>
<accession>A0A6M4MDI7</accession>
<protein>
    <submittedName>
        <fullName evidence="2">MerC domain-containing protein</fullName>
    </submittedName>
</protein>
<feature type="transmembrane region" description="Helical" evidence="1">
    <location>
        <begin position="75"/>
        <end position="92"/>
    </location>
</feature>
<reference evidence="3" key="1">
    <citation type="submission" date="2014-12" db="EMBL/GenBank/DDBJ databases">
        <title>Complete genome sequence of a multi-drug resistant Klebsiella pneumoniae.</title>
        <authorList>
            <person name="Hua X."/>
            <person name="Chen Q."/>
            <person name="Li X."/>
            <person name="Feng Y."/>
            <person name="Ruan Z."/>
            <person name="Yu Y."/>
        </authorList>
    </citation>
    <scope>NUCLEOTIDE SEQUENCE [LARGE SCALE GENOMIC DNA]</scope>
    <source>
        <strain evidence="3">5.12</strain>
    </source>
</reference>
<feature type="transmembrane region" description="Helical" evidence="1">
    <location>
        <begin position="104"/>
        <end position="121"/>
    </location>
</feature>
<feature type="transmembrane region" description="Helical" evidence="1">
    <location>
        <begin position="12"/>
        <end position="34"/>
    </location>
</feature>
<dbReference type="InterPro" id="IPR004891">
    <property type="entry name" value="Mercury-R_MerC"/>
</dbReference>
<reference evidence="2 3" key="2">
    <citation type="submission" date="2020-04" db="EMBL/GenBank/DDBJ databases">
        <title>Complete genome sequence of Alteromonas pelagimontana 5.12T.</title>
        <authorList>
            <person name="Sinha R.K."/>
            <person name="Krishnan K.P."/>
            <person name="Kurian J.P."/>
        </authorList>
    </citation>
    <scope>NUCLEOTIDE SEQUENCE [LARGE SCALE GENOMIC DNA]</scope>
    <source>
        <strain evidence="2 3">5.12</strain>
    </source>
</reference>
<evidence type="ECO:0000313" key="2">
    <source>
        <dbReference type="EMBL" id="QJR81087.1"/>
    </source>
</evidence>
<keyword evidence="1" id="KW-1133">Transmembrane helix</keyword>
<gene>
    <name evidence="2" type="ORF">CA267_009995</name>
</gene>
<feature type="transmembrane region" description="Helical" evidence="1">
    <location>
        <begin position="46"/>
        <end position="68"/>
    </location>
</feature>
<dbReference type="KEGG" id="apel:CA267_009995"/>
<evidence type="ECO:0000256" key="1">
    <source>
        <dbReference type="SAM" id="Phobius"/>
    </source>
</evidence>
<dbReference type="RefSeq" id="WP_075607620.1">
    <property type="nucleotide sequence ID" value="NZ_CP052766.1"/>
</dbReference>